<evidence type="ECO:0000256" key="3">
    <source>
        <dbReference type="ARBA" id="ARBA00022737"/>
    </source>
</evidence>
<keyword evidence="3" id="KW-0677">Repeat</keyword>
<evidence type="ECO:0000313" key="6">
    <source>
        <dbReference type="Proteomes" id="UP000029444"/>
    </source>
</evidence>
<dbReference type="Pfam" id="PF00132">
    <property type="entry name" value="Hexapep"/>
    <property type="match status" value="2"/>
</dbReference>
<keyword evidence="2 5" id="KW-0808">Transferase</keyword>
<reference evidence="5 6" key="1">
    <citation type="submission" date="2012-09" db="EMBL/GenBank/DDBJ databases">
        <title>Genome Sequence of alkane-degrading Bacterium Alcanivorax sp. 19-m-6.</title>
        <authorList>
            <person name="Lai Q."/>
            <person name="Shao Z."/>
        </authorList>
    </citation>
    <scope>NUCLEOTIDE SEQUENCE [LARGE SCALE GENOMIC DNA]</scope>
    <source>
        <strain evidence="5 6">19-m-6</strain>
    </source>
</reference>
<dbReference type="InterPro" id="IPR018357">
    <property type="entry name" value="Hexapep_transf_CS"/>
</dbReference>
<dbReference type="PROSITE" id="PS00101">
    <property type="entry name" value="HEXAPEP_TRANSFERASES"/>
    <property type="match status" value="1"/>
</dbReference>
<dbReference type="InterPro" id="IPR001451">
    <property type="entry name" value="Hexapep"/>
</dbReference>
<keyword evidence="4" id="KW-0012">Acyltransferase</keyword>
<organism evidence="5 6">
    <name type="scientific">Alcanivorax nanhaiticus</name>
    <dbReference type="NCBI Taxonomy" id="1177154"/>
    <lineage>
        <taxon>Bacteria</taxon>
        <taxon>Pseudomonadati</taxon>
        <taxon>Pseudomonadota</taxon>
        <taxon>Gammaproteobacteria</taxon>
        <taxon>Oceanospirillales</taxon>
        <taxon>Alcanivoracaceae</taxon>
        <taxon>Alcanivorax</taxon>
    </lineage>
</organism>
<dbReference type="AlphaFoldDB" id="A0A095SGH9"/>
<protein>
    <submittedName>
        <fullName evidence="5">Acetyltransferase (Isoleucine patch superfamily)-like protein</fullName>
    </submittedName>
</protein>
<proteinExistence type="inferred from homology"/>
<dbReference type="Proteomes" id="UP000029444">
    <property type="component" value="Unassembled WGS sequence"/>
</dbReference>
<gene>
    <name evidence="5" type="ORF">Y5S_03263</name>
</gene>
<dbReference type="PANTHER" id="PTHR43300">
    <property type="entry name" value="ACETYLTRANSFERASE"/>
    <property type="match status" value="1"/>
</dbReference>
<dbReference type="InterPro" id="IPR011004">
    <property type="entry name" value="Trimer_LpxA-like_sf"/>
</dbReference>
<dbReference type="eggNOG" id="COG0110">
    <property type="taxonomic scope" value="Bacteria"/>
</dbReference>
<evidence type="ECO:0000256" key="1">
    <source>
        <dbReference type="ARBA" id="ARBA00007274"/>
    </source>
</evidence>
<comment type="caution">
    <text evidence="5">The sequence shown here is derived from an EMBL/GenBank/DDBJ whole genome shotgun (WGS) entry which is preliminary data.</text>
</comment>
<sequence>MRIRHFRRVFIVRWLASLHFALRDRARVHPEALIDGNWKSMELGRGTKIGRDTIITLAPEARLFVGPAVWISHGVEIETAAMISVGAGTSIQRRATINGSVKIGEGCILAPNVFISSGTHPFREIPELTIREQERFIREKEGSLDSLDSPIEIGPDCWLGINVVVCPGVRIGKGVVIGANSVVTSDVEDFSVVAGMPARKIGSRF</sequence>
<comment type="similarity">
    <text evidence="1">Belongs to the transferase hexapeptide repeat family.</text>
</comment>
<keyword evidence="6" id="KW-1185">Reference proteome</keyword>
<dbReference type="STRING" id="1177154.Y5S_03263"/>
<accession>A0A095SGH9</accession>
<dbReference type="InterPro" id="IPR050179">
    <property type="entry name" value="Trans_hexapeptide_repeat"/>
</dbReference>
<dbReference type="Gene3D" id="2.160.10.10">
    <property type="entry name" value="Hexapeptide repeat proteins"/>
    <property type="match status" value="1"/>
</dbReference>
<dbReference type="GO" id="GO:0016746">
    <property type="term" value="F:acyltransferase activity"/>
    <property type="evidence" value="ECO:0007669"/>
    <property type="project" value="UniProtKB-KW"/>
</dbReference>
<name>A0A095SGH9_9GAMM</name>
<dbReference type="EMBL" id="ARXV01000017">
    <property type="protein sequence ID" value="KGD63454.1"/>
    <property type="molecule type" value="Genomic_DNA"/>
</dbReference>
<evidence type="ECO:0000256" key="2">
    <source>
        <dbReference type="ARBA" id="ARBA00022679"/>
    </source>
</evidence>
<evidence type="ECO:0000256" key="4">
    <source>
        <dbReference type="ARBA" id="ARBA00023315"/>
    </source>
</evidence>
<dbReference type="SUPFAM" id="SSF51161">
    <property type="entry name" value="Trimeric LpxA-like enzymes"/>
    <property type="match status" value="1"/>
</dbReference>
<evidence type="ECO:0000313" key="5">
    <source>
        <dbReference type="EMBL" id="KGD63454.1"/>
    </source>
</evidence>